<organism evidence="2 3">
    <name type="scientific">Rotaria magnacalcarata</name>
    <dbReference type="NCBI Taxonomy" id="392030"/>
    <lineage>
        <taxon>Eukaryota</taxon>
        <taxon>Metazoa</taxon>
        <taxon>Spiralia</taxon>
        <taxon>Gnathifera</taxon>
        <taxon>Rotifera</taxon>
        <taxon>Eurotatoria</taxon>
        <taxon>Bdelloidea</taxon>
        <taxon>Philodinida</taxon>
        <taxon>Philodinidae</taxon>
        <taxon>Rotaria</taxon>
    </lineage>
</organism>
<dbReference type="AlphaFoldDB" id="A0A815AZL4"/>
<feature type="compositionally biased region" description="Polar residues" evidence="1">
    <location>
        <begin position="357"/>
        <end position="370"/>
    </location>
</feature>
<evidence type="ECO:0000313" key="2">
    <source>
        <dbReference type="EMBL" id="CAF1262305.1"/>
    </source>
</evidence>
<evidence type="ECO:0000313" key="3">
    <source>
        <dbReference type="Proteomes" id="UP000663855"/>
    </source>
</evidence>
<comment type="caution">
    <text evidence="2">The sequence shown here is derived from an EMBL/GenBank/DDBJ whole genome shotgun (WGS) entry which is preliminary data.</text>
</comment>
<feature type="region of interest" description="Disordered" evidence="1">
    <location>
        <begin position="109"/>
        <end position="196"/>
    </location>
</feature>
<reference evidence="2" key="1">
    <citation type="submission" date="2021-02" db="EMBL/GenBank/DDBJ databases">
        <authorList>
            <person name="Nowell W R."/>
        </authorList>
    </citation>
    <scope>NUCLEOTIDE SEQUENCE</scope>
</reference>
<evidence type="ECO:0000256" key="1">
    <source>
        <dbReference type="SAM" id="MobiDB-lite"/>
    </source>
</evidence>
<name>A0A815AZL4_9BILA</name>
<accession>A0A815AZL4</accession>
<proteinExistence type="predicted"/>
<feature type="compositionally biased region" description="Acidic residues" evidence="1">
    <location>
        <begin position="176"/>
        <end position="191"/>
    </location>
</feature>
<feature type="compositionally biased region" description="Basic and acidic residues" evidence="1">
    <location>
        <begin position="144"/>
        <end position="154"/>
    </location>
</feature>
<dbReference type="EMBL" id="CAJNOV010006839">
    <property type="protein sequence ID" value="CAF1262305.1"/>
    <property type="molecule type" value="Genomic_DNA"/>
</dbReference>
<feature type="region of interest" description="Disordered" evidence="1">
    <location>
        <begin position="348"/>
        <end position="370"/>
    </location>
</feature>
<feature type="compositionally biased region" description="Polar residues" evidence="1">
    <location>
        <begin position="109"/>
        <end position="122"/>
    </location>
</feature>
<dbReference type="Proteomes" id="UP000663855">
    <property type="component" value="Unassembled WGS sequence"/>
</dbReference>
<gene>
    <name evidence="2" type="ORF">CJN711_LOCUS15053</name>
</gene>
<protein>
    <submittedName>
        <fullName evidence="2">Uncharacterized protein</fullName>
    </submittedName>
</protein>
<sequence>MAFDPRTKRHIKKKVIYSPSDPVLPEYYLIYIDKFNEDFIVKKSSIKEQSNGKVLISIGGTDKDGEIITSGTKSHCETEFSLRLIGENQDEADDDIDSVENDSSIHFMTSSARKNVQSYSKTPQPPRAKLGATSTRPHSYSNSHNHDNNMHRSQSDIQLYHKSPPPNRKNNKEKDEESELEADEENDEEISGEVSKMIDSRVDNRIHSLLTSVNKKLGFVTKKLRQVSQISGFGESQLAIYRNEKDKFQDKVMHHDENLLNINGKNPGDYGRRLLRVLFTDFELKTCMLPSTVGNRYLKPKLDAKQFALLNTTIRVKYRINEHHYEDFYKHLVRKKLSDFLLEEERRDTTKAKRLRTQQQETDDTSASTTISPTQIPILNLSATPVNDKA</sequence>